<evidence type="ECO:0000256" key="6">
    <source>
        <dbReference type="ARBA" id="ARBA00022617"/>
    </source>
</evidence>
<keyword evidence="6 11" id="KW-0349">Heme</keyword>
<reference evidence="13 14" key="1">
    <citation type="submission" date="2023-04" db="EMBL/GenBank/DDBJ databases">
        <title>Antarctic isolates genomes.</title>
        <authorList>
            <person name="Dimov S.G."/>
        </authorList>
    </citation>
    <scope>NUCLEOTIDE SEQUENCE [LARGE SCALE GENOMIC DNA]</scope>
    <source>
        <strain evidence="13 14">AL19</strain>
    </source>
</reference>
<dbReference type="InterPro" id="IPR050607">
    <property type="entry name" value="NOS"/>
</dbReference>
<protein>
    <recommendedName>
        <fullName evidence="5 11">Nitric oxide synthase oxygenase</fullName>
        <ecNumber evidence="4 11">1.14.14.47</ecNumber>
    </recommendedName>
</protein>
<evidence type="ECO:0000313" key="14">
    <source>
        <dbReference type="Proteomes" id="UP001243286"/>
    </source>
</evidence>
<dbReference type="InterPro" id="IPR036119">
    <property type="entry name" value="NOS_N_sf"/>
</dbReference>
<comment type="caution">
    <text evidence="13">The sequence shown here is derived from an EMBL/GenBank/DDBJ whole genome shotgun (WGS) entry which is preliminary data.</text>
</comment>
<keyword evidence="8 11" id="KW-0560">Oxidoreductase</keyword>
<dbReference type="Gene3D" id="3.90.440.10">
    <property type="entry name" value="Nitric Oxide Synthase,Heme Domain,Chain A domain 2"/>
    <property type="match status" value="1"/>
</dbReference>
<evidence type="ECO:0000256" key="1">
    <source>
        <dbReference type="ARBA" id="ARBA00001971"/>
    </source>
</evidence>
<dbReference type="PANTHER" id="PTHR43410">
    <property type="entry name" value="NITRIC OXIDE SYNTHASE OXYGENASE"/>
    <property type="match status" value="1"/>
</dbReference>
<keyword evidence="9 11" id="KW-0408">Iron</keyword>
<dbReference type="SUPFAM" id="SSF56512">
    <property type="entry name" value="Nitric oxide (NO) synthase oxygenase domain"/>
    <property type="match status" value="1"/>
</dbReference>
<evidence type="ECO:0000256" key="10">
    <source>
        <dbReference type="ARBA" id="ARBA00048713"/>
    </source>
</evidence>
<comment type="similarity">
    <text evidence="3 11">Belongs to the NOS family. Bacterial NOS oxygenase subfamily.</text>
</comment>
<dbReference type="InterPro" id="IPR044944">
    <property type="entry name" value="NOS_dom_3"/>
</dbReference>
<dbReference type="PROSITE" id="PS60001">
    <property type="entry name" value="NOS"/>
    <property type="match status" value="1"/>
</dbReference>
<evidence type="ECO:0000256" key="4">
    <source>
        <dbReference type="ARBA" id="ARBA00012735"/>
    </source>
</evidence>
<dbReference type="InterPro" id="IPR004030">
    <property type="entry name" value="NOS_N"/>
</dbReference>
<dbReference type="PANTHER" id="PTHR43410:SF1">
    <property type="entry name" value="NITRIC OXIDE SYNTHASE"/>
    <property type="match status" value="1"/>
</dbReference>
<comment type="function">
    <text evidence="2 11">Catalyzes the production of nitric oxide.</text>
</comment>
<accession>A0ABT6R3C5</accession>
<sequence length="366" mass="41453">MPTLLAEAERFLNDYIEQYPQDSHRLHQVQEEILRTGTYEQTSQELAYGAKLAWRNSNRCIGRLFWDQLHVIDARDAVTIETVREALFEHIAYATNDGRVRSTITIFHPDRVRVLNHQLIRYAGYEIPDGIIGDPNSVAFTKQCQSLGWSGQGTAFDVLPLLIELDGKVSLHPLPDDLVLEVTITHPDYDLFGDQTIKWYAVPMISDMRLEIGGISYPCAPFNGWYMGTEIGARNLADTDRYNLLPLVAKQLGLNTSRERSLWKDRALVELNLAVLDSFEQAGVTIVDHHTAAKQFARFEKNEALCARDVTGDWSWLVPPMSGATTHLFHKDFDPDIKRPNFFASTAPVEEPSVPTGCPFHQEVSR</sequence>
<dbReference type="Proteomes" id="UP001243286">
    <property type="component" value="Unassembled WGS sequence"/>
</dbReference>
<feature type="domain" description="Nitric oxide synthase (NOS)" evidence="12">
    <location>
        <begin position="59"/>
        <end position="66"/>
    </location>
</feature>
<proteinExistence type="inferred from homology"/>
<evidence type="ECO:0000256" key="8">
    <source>
        <dbReference type="ARBA" id="ARBA00023002"/>
    </source>
</evidence>
<dbReference type="InterPro" id="IPR017142">
    <property type="entry name" value="Nitric_oxide_synthase_Oase-su"/>
</dbReference>
<comment type="miscellaneous">
    <text evidence="11">This protein is similar to the oxygenase domain of eukaryotic nitric oxide synthases but lacks the reductase domain which, in eukaryotes, is responsible for transfer of electrons to the ferric heme during nitric oxide synthesis.</text>
</comment>
<dbReference type="Gene3D" id="3.90.1230.10">
    <property type="entry name" value="Nitric Oxide Synthase, Chain A, domain 3"/>
    <property type="match status" value="1"/>
</dbReference>
<organism evidence="13 14">
    <name type="scientific">Exiguobacterium antarcticum</name>
    <dbReference type="NCBI Taxonomy" id="132920"/>
    <lineage>
        <taxon>Bacteria</taxon>
        <taxon>Bacillati</taxon>
        <taxon>Bacillota</taxon>
        <taxon>Bacilli</taxon>
        <taxon>Bacillales</taxon>
        <taxon>Bacillales Family XII. Incertae Sedis</taxon>
        <taxon>Exiguobacterium</taxon>
    </lineage>
</organism>
<gene>
    <name evidence="13" type="ORF">QK289_10510</name>
</gene>
<evidence type="ECO:0000256" key="5">
    <source>
        <dbReference type="ARBA" id="ARBA00018859"/>
    </source>
</evidence>
<dbReference type="InterPro" id="IPR044943">
    <property type="entry name" value="NOS_dom_1"/>
</dbReference>
<comment type="catalytic activity">
    <reaction evidence="10">
        <text>3 reduced [flavodoxin] + 2 L-arginine + 4 O2 = 3 oxidized [flavodoxin] + 2 L-citrulline + 2 nitric oxide + 4 H2O + 5 H(+)</text>
        <dbReference type="Rhea" id="RHEA:52324"/>
        <dbReference type="Rhea" id="RHEA-COMP:10622"/>
        <dbReference type="Rhea" id="RHEA-COMP:10623"/>
        <dbReference type="ChEBI" id="CHEBI:15377"/>
        <dbReference type="ChEBI" id="CHEBI:15378"/>
        <dbReference type="ChEBI" id="CHEBI:15379"/>
        <dbReference type="ChEBI" id="CHEBI:16480"/>
        <dbReference type="ChEBI" id="CHEBI:32682"/>
        <dbReference type="ChEBI" id="CHEBI:57618"/>
        <dbReference type="ChEBI" id="CHEBI:57743"/>
        <dbReference type="ChEBI" id="CHEBI:58210"/>
        <dbReference type="EC" id="1.14.14.47"/>
    </reaction>
</comment>
<dbReference type="Gene3D" id="3.90.340.10">
    <property type="entry name" value="Nitric Oxide Synthase, Chain A, domain 1"/>
    <property type="match status" value="1"/>
</dbReference>
<evidence type="ECO:0000313" key="13">
    <source>
        <dbReference type="EMBL" id="MDI3235441.1"/>
    </source>
</evidence>
<dbReference type="RefSeq" id="WP_014969356.1">
    <property type="nucleotide sequence ID" value="NZ_JASBQV010000015.1"/>
</dbReference>
<evidence type="ECO:0000256" key="7">
    <source>
        <dbReference type="ARBA" id="ARBA00022723"/>
    </source>
</evidence>
<dbReference type="InterPro" id="IPR044940">
    <property type="entry name" value="NOS_dom_2"/>
</dbReference>
<dbReference type="CDD" id="cd00575">
    <property type="entry name" value="NOS_oxygenase"/>
    <property type="match status" value="1"/>
</dbReference>
<comment type="subunit">
    <text evidence="11">Homodimer.</text>
</comment>
<evidence type="ECO:0000256" key="3">
    <source>
        <dbReference type="ARBA" id="ARBA00005411"/>
    </source>
</evidence>
<evidence type="ECO:0000256" key="2">
    <source>
        <dbReference type="ARBA" id="ARBA00002642"/>
    </source>
</evidence>
<dbReference type="EC" id="1.14.14.47" evidence="4 11"/>
<dbReference type="EMBL" id="JASBQV010000015">
    <property type="protein sequence ID" value="MDI3235441.1"/>
    <property type="molecule type" value="Genomic_DNA"/>
</dbReference>
<keyword evidence="14" id="KW-1185">Reference proteome</keyword>
<dbReference type="PIRSF" id="PIRSF037219">
    <property type="entry name" value="NOS_oxygenase"/>
    <property type="match status" value="1"/>
</dbReference>
<comment type="cofactor">
    <cofactor evidence="1 11">
        <name>heme</name>
        <dbReference type="ChEBI" id="CHEBI:30413"/>
    </cofactor>
</comment>
<evidence type="ECO:0000259" key="12">
    <source>
        <dbReference type="PROSITE" id="PS60001"/>
    </source>
</evidence>
<name>A0ABT6R3C5_9BACL</name>
<evidence type="ECO:0000256" key="9">
    <source>
        <dbReference type="ARBA" id="ARBA00023004"/>
    </source>
</evidence>
<evidence type="ECO:0000256" key="11">
    <source>
        <dbReference type="PIRNR" id="PIRNR037219"/>
    </source>
</evidence>
<dbReference type="Pfam" id="PF02898">
    <property type="entry name" value="NO_synthase"/>
    <property type="match status" value="1"/>
</dbReference>
<keyword evidence="7 11" id="KW-0479">Metal-binding</keyword>